<dbReference type="SUPFAM" id="SSF52540">
    <property type="entry name" value="P-loop containing nucleoside triphosphate hydrolases"/>
    <property type="match status" value="1"/>
</dbReference>
<dbReference type="PROSITE" id="PS51194">
    <property type="entry name" value="HELICASE_CTER"/>
    <property type="match status" value="1"/>
</dbReference>
<dbReference type="CDD" id="cd18787">
    <property type="entry name" value="SF2_C_DEAD"/>
    <property type="match status" value="1"/>
</dbReference>
<dbReference type="PANTHER" id="PTHR47959:SF1">
    <property type="entry name" value="ATP-DEPENDENT RNA HELICASE DBPA"/>
    <property type="match status" value="1"/>
</dbReference>
<comment type="similarity">
    <text evidence="5">Belongs to the DEAD box helicase family.</text>
</comment>
<dbReference type="EMBL" id="REFJ01000003">
    <property type="protein sequence ID" value="RMA79989.1"/>
    <property type="molecule type" value="Genomic_DNA"/>
</dbReference>
<dbReference type="OrthoDB" id="9805696at2"/>
<evidence type="ECO:0000259" key="8">
    <source>
        <dbReference type="PROSITE" id="PS51194"/>
    </source>
</evidence>
<evidence type="ECO:0000259" key="7">
    <source>
        <dbReference type="PROSITE" id="PS51192"/>
    </source>
</evidence>
<dbReference type="SMART" id="SM00490">
    <property type="entry name" value="HELICc"/>
    <property type="match status" value="1"/>
</dbReference>
<dbReference type="Proteomes" id="UP000267187">
    <property type="component" value="Unassembled WGS sequence"/>
</dbReference>
<dbReference type="InterPro" id="IPR001650">
    <property type="entry name" value="Helicase_C-like"/>
</dbReference>
<proteinExistence type="inferred from homology"/>
<gene>
    <name evidence="9" type="ORF">DFR27_1345</name>
</gene>
<dbReference type="GO" id="GO:0016787">
    <property type="term" value="F:hydrolase activity"/>
    <property type="evidence" value="ECO:0007669"/>
    <property type="project" value="UniProtKB-KW"/>
</dbReference>
<dbReference type="Pfam" id="PF00271">
    <property type="entry name" value="Helicase_C"/>
    <property type="match status" value="1"/>
</dbReference>
<dbReference type="GO" id="GO:0003724">
    <property type="term" value="F:RNA helicase activity"/>
    <property type="evidence" value="ECO:0007669"/>
    <property type="project" value="TreeGrafter"/>
</dbReference>
<organism evidence="9 10">
    <name type="scientific">Umboniibacter marinipuniceus</name>
    <dbReference type="NCBI Taxonomy" id="569599"/>
    <lineage>
        <taxon>Bacteria</taxon>
        <taxon>Pseudomonadati</taxon>
        <taxon>Pseudomonadota</taxon>
        <taxon>Gammaproteobacteria</taxon>
        <taxon>Cellvibrionales</taxon>
        <taxon>Cellvibrionaceae</taxon>
        <taxon>Umboniibacter</taxon>
    </lineage>
</organism>
<keyword evidence="10" id="KW-1185">Reference proteome</keyword>
<keyword evidence="2" id="KW-0378">Hydrolase</keyword>
<reference evidence="9 10" key="1">
    <citation type="submission" date="2018-10" db="EMBL/GenBank/DDBJ databases">
        <title>Genomic Encyclopedia of Type Strains, Phase IV (KMG-IV): sequencing the most valuable type-strain genomes for metagenomic binning, comparative biology and taxonomic classification.</title>
        <authorList>
            <person name="Goeker M."/>
        </authorList>
    </citation>
    <scope>NUCLEOTIDE SEQUENCE [LARGE SCALE GENOMIC DNA]</scope>
    <source>
        <strain evidence="9 10">DSM 25080</strain>
    </source>
</reference>
<comment type="caution">
    <text evidence="9">The sequence shown here is derived from an EMBL/GenBank/DDBJ whole genome shotgun (WGS) entry which is preliminary data.</text>
</comment>
<keyword evidence="3 9" id="KW-0347">Helicase</keyword>
<name>A0A3M0A907_9GAMM</name>
<dbReference type="InterPro" id="IPR011545">
    <property type="entry name" value="DEAD/DEAH_box_helicase_dom"/>
</dbReference>
<dbReference type="GO" id="GO:0003676">
    <property type="term" value="F:nucleic acid binding"/>
    <property type="evidence" value="ECO:0007669"/>
    <property type="project" value="InterPro"/>
</dbReference>
<evidence type="ECO:0000313" key="9">
    <source>
        <dbReference type="EMBL" id="RMA79989.1"/>
    </source>
</evidence>
<dbReference type="InterPro" id="IPR050079">
    <property type="entry name" value="DEAD_box_RNA_helicase"/>
</dbReference>
<keyword evidence="4" id="KW-0067">ATP-binding</keyword>
<dbReference type="PROSITE" id="PS51192">
    <property type="entry name" value="HELICASE_ATP_BIND_1"/>
    <property type="match status" value="1"/>
</dbReference>
<dbReference type="Gene3D" id="3.40.50.300">
    <property type="entry name" value="P-loop containing nucleotide triphosphate hydrolases"/>
    <property type="match status" value="2"/>
</dbReference>
<feature type="domain" description="Helicase C-terminal" evidence="8">
    <location>
        <begin position="226"/>
        <end position="381"/>
    </location>
</feature>
<evidence type="ECO:0000256" key="6">
    <source>
        <dbReference type="SAM" id="MobiDB-lite"/>
    </source>
</evidence>
<dbReference type="PANTHER" id="PTHR47959">
    <property type="entry name" value="ATP-DEPENDENT RNA HELICASE RHLE-RELATED"/>
    <property type="match status" value="1"/>
</dbReference>
<dbReference type="Pfam" id="PF00270">
    <property type="entry name" value="DEAD"/>
    <property type="match status" value="1"/>
</dbReference>
<evidence type="ECO:0000256" key="1">
    <source>
        <dbReference type="ARBA" id="ARBA00022741"/>
    </source>
</evidence>
<dbReference type="InterPro" id="IPR044742">
    <property type="entry name" value="DEAD/DEAH_RhlB"/>
</dbReference>
<dbReference type="AlphaFoldDB" id="A0A3M0A907"/>
<dbReference type="InterPro" id="IPR027417">
    <property type="entry name" value="P-loop_NTPase"/>
</dbReference>
<evidence type="ECO:0000256" key="3">
    <source>
        <dbReference type="ARBA" id="ARBA00022806"/>
    </source>
</evidence>
<keyword evidence="1" id="KW-0547">Nucleotide-binding</keyword>
<dbReference type="InterPro" id="IPR014001">
    <property type="entry name" value="Helicase_ATP-bd"/>
</dbReference>
<dbReference type="GO" id="GO:0005829">
    <property type="term" value="C:cytosol"/>
    <property type="evidence" value="ECO:0007669"/>
    <property type="project" value="TreeGrafter"/>
</dbReference>
<dbReference type="SMART" id="SM00487">
    <property type="entry name" value="DEXDc"/>
    <property type="match status" value="1"/>
</dbReference>
<dbReference type="RefSeq" id="WP_121876680.1">
    <property type="nucleotide sequence ID" value="NZ_REFJ01000003.1"/>
</dbReference>
<evidence type="ECO:0000256" key="4">
    <source>
        <dbReference type="ARBA" id="ARBA00022840"/>
    </source>
</evidence>
<dbReference type="CDD" id="cd00268">
    <property type="entry name" value="DEADc"/>
    <property type="match status" value="1"/>
</dbReference>
<feature type="region of interest" description="Disordered" evidence="6">
    <location>
        <begin position="380"/>
        <end position="411"/>
    </location>
</feature>
<dbReference type="GO" id="GO:0005524">
    <property type="term" value="F:ATP binding"/>
    <property type="evidence" value="ECO:0007669"/>
    <property type="project" value="UniProtKB-KW"/>
</dbReference>
<feature type="domain" description="Helicase ATP-binding" evidence="7">
    <location>
        <begin position="32"/>
        <end position="202"/>
    </location>
</feature>
<evidence type="ECO:0000256" key="2">
    <source>
        <dbReference type="ARBA" id="ARBA00022801"/>
    </source>
</evidence>
<sequence>MTDSHREISFSDLCHAQLTLQGHEQATSIQSRAFANDGDKVFLLAPTGEGKTLAAVIRYFHQLEAGRAFQCLVLLPTRELAQQWFDVIQTVIGDSPLSAYALIGGEDYKAQAIALERGADILVATVGRLETHLESQPRLLDQVDFLIIDEADQQLGPDKIQEMVGLYQKLPAIPKHVSLLSATMHRNTLKLCEQHLGFRPTVIKSDHVDRAALQLLITPADDRAHKLRLLVAWLQRNQDGKQVVFCSRQEQAQTLEGKLKYHGINAAALHGALTPKGRRVVIENFRNSESAVLVTTDLSARGLDIEKVNAVVNVDSPKQFDNFCHRIGRGGRDGGANTVVNFVIAAEWNRVVGFARRLELPIQSWLPQELAGLYRGPKKLKASGKAAGSKKKKSSAKASGKKSKKLKSKRK</sequence>
<evidence type="ECO:0000256" key="5">
    <source>
        <dbReference type="ARBA" id="ARBA00038437"/>
    </source>
</evidence>
<protein>
    <submittedName>
        <fullName evidence="9">Superfamily II DNA/RNA helicase</fullName>
    </submittedName>
</protein>
<evidence type="ECO:0000313" key="10">
    <source>
        <dbReference type="Proteomes" id="UP000267187"/>
    </source>
</evidence>
<accession>A0A3M0A907</accession>